<dbReference type="Proteomes" id="UP000727907">
    <property type="component" value="Unassembled WGS sequence"/>
</dbReference>
<comment type="similarity">
    <text evidence="1">Belongs to the short-chain dehydrogenases/reductases (SDR) family.</text>
</comment>
<dbReference type="EMBL" id="JAHOPB010000002">
    <property type="protein sequence ID" value="MBU8875766.1"/>
    <property type="molecule type" value="Genomic_DNA"/>
</dbReference>
<keyword evidence="5" id="KW-1185">Reference proteome</keyword>
<evidence type="ECO:0000256" key="2">
    <source>
        <dbReference type="ARBA" id="ARBA00023002"/>
    </source>
</evidence>
<sequence>MKDFAGRIAVITGGGTGMGRELARQLAAEGCSIALGDVSSGAMAETKRLCEAAGLNQGQRITTHVADVADEPQVVRFRDELAEQHETDRIHLLFNNAGIGGGGSFLVNARDEWERTFNICWGGVYLCTRTLMPMLLRADAGHIVNTSSVNGFWAYIAPNIPQTAYAAAKFAVKGFTEALITDLRLNAPHIKCSVVMPGHIGTSIIANSRKLQSGNQTDEITPHEVGLARARISSMGIDATRLSDDDVRKMIAERARRFLEDAPTTAAEAATIILDGVRNERWRILVGRDAERIDSLVRETPEQAYETEFFEAFAKETGWVVGGR</sequence>
<dbReference type="RefSeq" id="WP_216964078.1">
    <property type="nucleotide sequence ID" value="NZ_JAHOPB010000002.1"/>
</dbReference>
<proteinExistence type="inferred from homology"/>
<dbReference type="CDD" id="cd05233">
    <property type="entry name" value="SDR_c"/>
    <property type="match status" value="1"/>
</dbReference>
<accession>A0ABS6IN61</accession>
<evidence type="ECO:0000313" key="5">
    <source>
        <dbReference type="Proteomes" id="UP000727907"/>
    </source>
</evidence>
<dbReference type="PANTHER" id="PTHR24322:SF736">
    <property type="entry name" value="RETINOL DEHYDROGENASE 10"/>
    <property type="match status" value="1"/>
</dbReference>
<name>A0ABS6IN61_9HYPH</name>
<protein>
    <submittedName>
        <fullName evidence="4">SDR family oxidoreductase</fullName>
    </submittedName>
</protein>
<dbReference type="InterPro" id="IPR002347">
    <property type="entry name" value="SDR_fam"/>
</dbReference>
<evidence type="ECO:0000259" key="3">
    <source>
        <dbReference type="SMART" id="SM00822"/>
    </source>
</evidence>
<dbReference type="InterPro" id="IPR057326">
    <property type="entry name" value="KR_dom"/>
</dbReference>
<evidence type="ECO:0000256" key="1">
    <source>
        <dbReference type="ARBA" id="ARBA00006484"/>
    </source>
</evidence>
<comment type="caution">
    <text evidence="4">The sequence shown here is derived from an EMBL/GenBank/DDBJ whole genome shotgun (WGS) entry which is preliminary data.</text>
</comment>
<evidence type="ECO:0000313" key="4">
    <source>
        <dbReference type="EMBL" id="MBU8875766.1"/>
    </source>
</evidence>
<feature type="domain" description="Ketoreductase" evidence="3">
    <location>
        <begin position="7"/>
        <end position="200"/>
    </location>
</feature>
<dbReference type="PANTHER" id="PTHR24322">
    <property type="entry name" value="PKSB"/>
    <property type="match status" value="1"/>
</dbReference>
<keyword evidence="2" id="KW-0560">Oxidoreductase</keyword>
<gene>
    <name evidence="4" type="ORF">KQ910_18475</name>
</gene>
<organism evidence="4 5">
    <name type="scientific">Reyranella humidisoli</name>
    <dbReference type="NCBI Taxonomy" id="2849149"/>
    <lineage>
        <taxon>Bacteria</taxon>
        <taxon>Pseudomonadati</taxon>
        <taxon>Pseudomonadota</taxon>
        <taxon>Alphaproteobacteria</taxon>
        <taxon>Hyphomicrobiales</taxon>
        <taxon>Reyranellaceae</taxon>
        <taxon>Reyranella</taxon>
    </lineage>
</organism>
<reference evidence="4 5" key="1">
    <citation type="submission" date="2021-06" db="EMBL/GenBank/DDBJ databases">
        <authorList>
            <person name="Lee D.H."/>
        </authorList>
    </citation>
    <scope>NUCLEOTIDE SEQUENCE [LARGE SCALE GENOMIC DNA]</scope>
    <source>
        <strain evidence="4 5">MMS21-HV4-11</strain>
    </source>
</reference>
<dbReference type="Pfam" id="PF00106">
    <property type="entry name" value="adh_short"/>
    <property type="match status" value="1"/>
</dbReference>
<dbReference type="SMART" id="SM00822">
    <property type="entry name" value="PKS_KR"/>
    <property type="match status" value="1"/>
</dbReference>